<dbReference type="Proteomes" id="UP000229600">
    <property type="component" value="Unassembled WGS sequence"/>
</dbReference>
<protein>
    <recommendedName>
        <fullName evidence="3">DUF2164 domain-containing protein</fullName>
    </recommendedName>
</protein>
<dbReference type="InterPro" id="IPR018680">
    <property type="entry name" value="DUF2164"/>
</dbReference>
<accession>A0A2H0N584</accession>
<organism evidence="1 2">
    <name type="scientific">Candidatus Magasanikbacteria bacterium CG11_big_fil_rev_8_21_14_0_20_39_34</name>
    <dbReference type="NCBI Taxonomy" id="1974653"/>
    <lineage>
        <taxon>Bacteria</taxon>
        <taxon>Candidatus Magasanikiibacteriota</taxon>
    </lineage>
</organism>
<evidence type="ECO:0000313" key="2">
    <source>
        <dbReference type="Proteomes" id="UP000229600"/>
    </source>
</evidence>
<dbReference type="Pfam" id="PF09932">
    <property type="entry name" value="DUF2164"/>
    <property type="match status" value="1"/>
</dbReference>
<sequence>MSGLKRAWDILSDEQRQVALDDIIAFFYEKRDEKIGVIAANEILDFFLQSGGKYCYKKGVDDAKKILKQRYEDLEVDLDLLWNAK</sequence>
<dbReference type="AlphaFoldDB" id="A0A2H0N584"/>
<gene>
    <name evidence="1" type="ORF">COV59_02705</name>
</gene>
<comment type="caution">
    <text evidence="1">The sequence shown here is derived from an EMBL/GenBank/DDBJ whole genome shotgun (WGS) entry which is preliminary data.</text>
</comment>
<evidence type="ECO:0008006" key="3">
    <source>
        <dbReference type="Google" id="ProtNLM"/>
    </source>
</evidence>
<name>A0A2H0N584_9BACT</name>
<proteinExistence type="predicted"/>
<evidence type="ECO:0000313" key="1">
    <source>
        <dbReference type="EMBL" id="PIR04069.1"/>
    </source>
</evidence>
<reference evidence="1 2" key="1">
    <citation type="submission" date="2017-09" db="EMBL/GenBank/DDBJ databases">
        <title>Depth-based differentiation of microbial function through sediment-hosted aquifers and enrichment of novel symbionts in the deep terrestrial subsurface.</title>
        <authorList>
            <person name="Probst A.J."/>
            <person name="Ladd B."/>
            <person name="Jarett J.K."/>
            <person name="Geller-Mcgrath D.E."/>
            <person name="Sieber C.M."/>
            <person name="Emerson J.B."/>
            <person name="Anantharaman K."/>
            <person name="Thomas B.C."/>
            <person name="Malmstrom R."/>
            <person name="Stieglmeier M."/>
            <person name="Klingl A."/>
            <person name="Woyke T."/>
            <person name="Ryan C.M."/>
            <person name="Banfield J.F."/>
        </authorList>
    </citation>
    <scope>NUCLEOTIDE SEQUENCE [LARGE SCALE GENOMIC DNA]</scope>
    <source>
        <strain evidence="1">CG11_big_fil_rev_8_21_14_0_20_39_34</strain>
    </source>
</reference>
<dbReference type="EMBL" id="PCWN01000007">
    <property type="protein sequence ID" value="PIR04069.1"/>
    <property type="molecule type" value="Genomic_DNA"/>
</dbReference>